<feature type="compositionally biased region" description="Polar residues" evidence="1">
    <location>
        <begin position="58"/>
        <end position="78"/>
    </location>
</feature>
<dbReference type="EMBL" id="CACVKT020000843">
    <property type="protein sequence ID" value="CAC5363384.1"/>
    <property type="molecule type" value="Genomic_DNA"/>
</dbReference>
<protein>
    <submittedName>
        <fullName evidence="3">Uncharacterized protein</fullName>
    </submittedName>
</protein>
<keyword evidence="2" id="KW-0472">Membrane</keyword>
<name>A0A6J8A8K9_MYTCO</name>
<keyword evidence="2" id="KW-0812">Transmembrane</keyword>
<accession>A0A6J8A8K9</accession>
<evidence type="ECO:0000256" key="1">
    <source>
        <dbReference type="SAM" id="MobiDB-lite"/>
    </source>
</evidence>
<dbReference type="OrthoDB" id="6108870at2759"/>
<evidence type="ECO:0000256" key="2">
    <source>
        <dbReference type="SAM" id="Phobius"/>
    </source>
</evidence>
<organism evidence="3 4">
    <name type="scientific">Mytilus coruscus</name>
    <name type="common">Sea mussel</name>
    <dbReference type="NCBI Taxonomy" id="42192"/>
    <lineage>
        <taxon>Eukaryota</taxon>
        <taxon>Metazoa</taxon>
        <taxon>Spiralia</taxon>
        <taxon>Lophotrochozoa</taxon>
        <taxon>Mollusca</taxon>
        <taxon>Bivalvia</taxon>
        <taxon>Autobranchia</taxon>
        <taxon>Pteriomorphia</taxon>
        <taxon>Mytilida</taxon>
        <taxon>Mytiloidea</taxon>
        <taxon>Mytilidae</taxon>
        <taxon>Mytilinae</taxon>
        <taxon>Mytilus</taxon>
    </lineage>
</organism>
<feature type="transmembrane region" description="Helical" evidence="2">
    <location>
        <begin position="208"/>
        <end position="229"/>
    </location>
</feature>
<keyword evidence="4" id="KW-1185">Reference proteome</keyword>
<gene>
    <name evidence="3" type="ORF">MCOR_4831</name>
</gene>
<dbReference type="AlphaFoldDB" id="A0A6J8A8K9"/>
<reference evidence="3 4" key="1">
    <citation type="submission" date="2020-06" db="EMBL/GenBank/DDBJ databases">
        <authorList>
            <person name="Li R."/>
            <person name="Bekaert M."/>
        </authorList>
    </citation>
    <scope>NUCLEOTIDE SEQUENCE [LARGE SCALE GENOMIC DNA]</scope>
    <source>
        <strain evidence="4">wild</strain>
    </source>
</reference>
<keyword evidence="2" id="KW-1133">Transmembrane helix</keyword>
<sequence length="251" mass="28161">MNDPYVEEAVSSISRNEINSNATNHKFCNLNGGNFIIGKHEHKILPIFSRKYTLDQGTARQDSAESETTTNNVKYSDTVSKDSDVTLTPLPRRGILKNHISEPELTNIESDSPKPPQHANSDGDLNSRVKYRLHFPNFKRRRDSSQEFVNPAFEPDETVPKDFKFRDLVEHALRQQNDEFLHPFGRSNLYTSVFLGEKPNSDTNGSKLAFWGILLLVLLGISGGIIFMAEMHEIENLQNNTSNGTGPSTAG</sequence>
<proteinExistence type="predicted"/>
<feature type="region of interest" description="Disordered" evidence="1">
    <location>
        <begin position="58"/>
        <end position="126"/>
    </location>
</feature>
<evidence type="ECO:0000313" key="3">
    <source>
        <dbReference type="EMBL" id="CAC5363384.1"/>
    </source>
</evidence>
<dbReference type="Proteomes" id="UP000507470">
    <property type="component" value="Unassembled WGS sequence"/>
</dbReference>
<evidence type="ECO:0000313" key="4">
    <source>
        <dbReference type="Proteomes" id="UP000507470"/>
    </source>
</evidence>